<gene>
    <name evidence="3" type="ORF">GCM10011614_04310</name>
</gene>
<dbReference type="Pfam" id="PF13144">
    <property type="entry name" value="ChapFlgA"/>
    <property type="match status" value="1"/>
</dbReference>
<reference evidence="3" key="2">
    <citation type="submission" date="2020-09" db="EMBL/GenBank/DDBJ databases">
        <authorList>
            <person name="Sun Q."/>
            <person name="Kim S."/>
        </authorList>
    </citation>
    <scope>NUCLEOTIDE SEQUENCE</scope>
    <source>
        <strain evidence="3">KCTC 32255</strain>
    </source>
</reference>
<name>A0A918PAH0_9SPHN</name>
<evidence type="ECO:0000313" key="3">
    <source>
        <dbReference type="EMBL" id="GGY92632.1"/>
    </source>
</evidence>
<sequence>MPLTYRPRSVIAAKARQTGLAAAFVLAVPAHATAFADLDMLDRQVAAFTGAAAGQAGGALLPLDRRLRLQPCITGVALSWRSANRESVVIQCGDANGWRLFVPVRQTGPDAPAELAVRRGDAVAIAISGEGFTVSQPGEALQSGPVGAWVAVRPASAGRAAADAIQGQVVRPGLVAVPVP</sequence>
<dbReference type="RefSeq" id="WP_189619436.1">
    <property type="nucleotide sequence ID" value="NZ_BMZA01000001.1"/>
</dbReference>
<evidence type="ECO:0000256" key="1">
    <source>
        <dbReference type="SAM" id="SignalP"/>
    </source>
</evidence>
<evidence type="ECO:0000259" key="2">
    <source>
        <dbReference type="Pfam" id="PF13144"/>
    </source>
</evidence>
<protein>
    <recommendedName>
        <fullName evidence="2">Flagella basal body P-ring formation protein FlgA SAF domain-containing protein</fullName>
    </recommendedName>
</protein>
<accession>A0A918PAH0</accession>
<feature type="signal peptide" evidence="1">
    <location>
        <begin position="1"/>
        <end position="32"/>
    </location>
</feature>
<evidence type="ECO:0000313" key="4">
    <source>
        <dbReference type="Proteomes" id="UP000648075"/>
    </source>
</evidence>
<proteinExistence type="predicted"/>
<dbReference type="Proteomes" id="UP000648075">
    <property type="component" value="Unassembled WGS sequence"/>
</dbReference>
<feature type="domain" description="Flagella basal body P-ring formation protein FlgA SAF" evidence="2">
    <location>
        <begin position="91"/>
        <end position="177"/>
    </location>
</feature>
<dbReference type="AlphaFoldDB" id="A0A918PAH0"/>
<organism evidence="3 4">
    <name type="scientific">Novosphingobium colocasiae</name>
    <dbReference type="NCBI Taxonomy" id="1256513"/>
    <lineage>
        <taxon>Bacteria</taxon>
        <taxon>Pseudomonadati</taxon>
        <taxon>Pseudomonadota</taxon>
        <taxon>Alphaproteobacteria</taxon>
        <taxon>Sphingomonadales</taxon>
        <taxon>Sphingomonadaceae</taxon>
        <taxon>Novosphingobium</taxon>
    </lineage>
</organism>
<dbReference type="EMBL" id="BMZA01000001">
    <property type="protein sequence ID" value="GGY92632.1"/>
    <property type="molecule type" value="Genomic_DNA"/>
</dbReference>
<dbReference type="Gene3D" id="2.30.30.760">
    <property type="match status" value="1"/>
</dbReference>
<keyword evidence="1" id="KW-0732">Signal</keyword>
<reference evidence="3" key="1">
    <citation type="journal article" date="2014" name="Int. J. Syst. Evol. Microbiol.">
        <title>Complete genome sequence of Corynebacterium casei LMG S-19264T (=DSM 44701T), isolated from a smear-ripened cheese.</title>
        <authorList>
            <consortium name="US DOE Joint Genome Institute (JGI-PGF)"/>
            <person name="Walter F."/>
            <person name="Albersmeier A."/>
            <person name="Kalinowski J."/>
            <person name="Ruckert C."/>
        </authorList>
    </citation>
    <scope>NUCLEOTIDE SEQUENCE</scope>
    <source>
        <strain evidence="3">KCTC 32255</strain>
    </source>
</reference>
<dbReference type="InterPro" id="IPR017585">
    <property type="entry name" value="SAF_FlgA"/>
</dbReference>
<comment type="caution">
    <text evidence="3">The sequence shown here is derived from an EMBL/GenBank/DDBJ whole genome shotgun (WGS) entry which is preliminary data.</text>
</comment>
<keyword evidence="4" id="KW-1185">Reference proteome</keyword>
<feature type="chain" id="PRO_5036701424" description="Flagella basal body P-ring formation protein FlgA SAF domain-containing protein" evidence="1">
    <location>
        <begin position="33"/>
        <end position="180"/>
    </location>
</feature>